<feature type="transmembrane region" description="Helical" evidence="6">
    <location>
        <begin position="41"/>
        <end position="68"/>
    </location>
</feature>
<dbReference type="EMBL" id="RKHL01000001">
    <property type="protein sequence ID" value="ROR80633.1"/>
    <property type="molecule type" value="Genomic_DNA"/>
</dbReference>
<dbReference type="GO" id="GO:0005886">
    <property type="term" value="C:plasma membrane"/>
    <property type="evidence" value="ECO:0007669"/>
    <property type="project" value="UniProtKB-SubCell"/>
</dbReference>
<dbReference type="AlphaFoldDB" id="A0A3N2BZI2"/>
<feature type="transmembrane region" description="Helical" evidence="6">
    <location>
        <begin position="241"/>
        <end position="267"/>
    </location>
</feature>
<evidence type="ECO:0000256" key="1">
    <source>
        <dbReference type="ARBA" id="ARBA00004651"/>
    </source>
</evidence>
<evidence type="ECO:0000313" key="8">
    <source>
        <dbReference type="EMBL" id="ROR80633.1"/>
    </source>
</evidence>
<organism evidence="8 9">
    <name type="scientific">Plantibacter flavus</name>
    <dbReference type="NCBI Taxonomy" id="150123"/>
    <lineage>
        <taxon>Bacteria</taxon>
        <taxon>Bacillati</taxon>
        <taxon>Actinomycetota</taxon>
        <taxon>Actinomycetes</taxon>
        <taxon>Micrococcales</taxon>
        <taxon>Microbacteriaceae</taxon>
        <taxon>Plantibacter</taxon>
    </lineage>
</organism>
<accession>A0A3N2BZI2</accession>
<comment type="caution">
    <text evidence="8">The sequence shown here is derived from an EMBL/GenBank/DDBJ whole genome shotgun (WGS) entry which is preliminary data.</text>
</comment>
<proteinExistence type="predicted"/>
<feature type="domain" description="ABC3 transporter permease C-terminal" evidence="7">
    <location>
        <begin position="96"/>
        <end position="201"/>
    </location>
</feature>
<feature type="transmembrane region" description="Helical" evidence="6">
    <location>
        <begin position="397"/>
        <end position="417"/>
    </location>
</feature>
<protein>
    <recommendedName>
        <fullName evidence="7">ABC3 transporter permease C-terminal domain-containing protein</fullName>
    </recommendedName>
</protein>
<evidence type="ECO:0000256" key="5">
    <source>
        <dbReference type="ARBA" id="ARBA00023136"/>
    </source>
</evidence>
<dbReference type="InterPro" id="IPR003838">
    <property type="entry name" value="ABC3_permease_C"/>
</dbReference>
<feature type="transmembrane region" description="Helical" evidence="6">
    <location>
        <begin position="134"/>
        <end position="156"/>
    </location>
</feature>
<comment type="subcellular location">
    <subcellularLocation>
        <location evidence="1">Cell membrane</location>
        <topology evidence="1">Multi-pass membrane protein</topology>
    </subcellularLocation>
</comment>
<feature type="transmembrane region" description="Helical" evidence="6">
    <location>
        <begin position="215"/>
        <end position="235"/>
    </location>
</feature>
<dbReference type="RefSeq" id="WP_234994082.1">
    <property type="nucleotide sequence ID" value="NZ_FXAP01000003.1"/>
</dbReference>
<evidence type="ECO:0000256" key="4">
    <source>
        <dbReference type="ARBA" id="ARBA00022989"/>
    </source>
</evidence>
<feature type="transmembrane region" description="Helical" evidence="6">
    <location>
        <begin position="74"/>
        <end position="99"/>
    </location>
</feature>
<gene>
    <name evidence="8" type="ORF">EDD42_0675</name>
</gene>
<evidence type="ECO:0000256" key="6">
    <source>
        <dbReference type="SAM" id="Phobius"/>
    </source>
</evidence>
<keyword evidence="2" id="KW-1003">Cell membrane</keyword>
<feature type="transmembrane region" description="Helical" evidence="6">
    <location>
        <begin position="340"/>
        <end position="361"/>
    </location>
</feature>
<evidence type="ECO:0000256" key="3">
    <source>
        <dbReference type="ARBA" id="ARBA00022692"/>
    </source>
</evidence>
<evidence type="ECO:0000256" key="2">
    <source>
        <dbReference type="ARBA" id="ARBA00022475"/>
    </source>
</evidence>
<keyword evidence="4 6" id="KW-1133">Transmembrane helix</keyword>
<dbReference type="Proteomes" id="UP000266915">
    <property type="component" value="Unassembled WGS sequence"/>
</dbReference>
<keyword evidence="9" id="KW-1185">Reference proteome</keyword>
<keyword evidence="3 6" id="KW-0812">Transmembrane</keyword>
<dbReference type="Pfam" id="PF02687">
    <property type="entry name" value="FtsX"/>
    <property type="match status" value="1"/>
</dbReference>
<sequence>MTAALGVAPTRIPVPAGSGRSPVVRLTWMLARPGAQSPATIVLPAVAFAVTTALVLTVLGGALMFWRWTGETAFIYQVLSVLALALLLVPLGSLGGAAARLSARRRDDRLATLRLLGATPGTVTVMTVLESAGVALLGAFAGILLYLGMLPLVGLIPFGGSQIGVEGVWVGVPIIAAVVLGVVLLAAASAAIGLRAVNVSPLGVRTKQQAPTVHWLRIVVGAVVVIVAYGMLSVVTGLQEVAVMIVVLGVGFAAGVGVLGLIGPWVVGVIGRGSAKRAKTPERLLAARTILESPKAAWRQVSGVAMTSFVAVVAGTGVALMDAAGGSDLDRESAILIDDIRTGVVITLVASFLMVACSVGVNQASAVLDRRDLYVSLDRLGVPRDVMERARGRAVMLPLRVVALGSAGLGVLLVLPMAGISVILAPLSVLVIVGCFAGGIGLVWAALRATRPVVSGVLRAPERV</sequence>
<feature type="transmembrane region" description="Helical" evidence="6">
    <location>
        <begin position="423"/>
        <end position="447"/>
    </location>
</feature>
<keyword evidence="5 6" id="KW-0472">Membrane</keyword>
<feature type="transmembrane region" description="Helical" evidence="6">
    <location>
        <begin position="301"/>
        <end position="320"/>
    </location>
</feature>
<evidence type="ECO:0000259" key="7">
    <source>
        <dbReference type="Pfam" id="PF02687"/>
    </source>
</evidence>
<feature type="transmembrane region" description="Helical" evidence="6">
    <location>
        <begin position="168"/>
        <end position="194"/>
    </location>
</feature>
<name>A0A3N2BZI2_9MICO</name>
<reference evidence="8 9" key="1">
    <citation type="submission" date="2018-11" db="EMBL/GenBank/DDBJ databases">
        <title>Sequencing the genomes of 1000 actinobacteria strains.</title>
        <authorList>
            <person name="Klenk H.-P."/>
        </authorList>
    </citation>
    <scope>NUCLEOTIDE SEQUENCE [LARGE SCALE GENOMIC DNA]</scope>
    <source>
        <strain evidence="8 9">DSM 14012</strain>
    </source>
</reference>
<evidence type="ECO:0000313" key="9">
    <source>
        <dbReference type="Proteomes" id="UP000266915"/>
    </source>
</evidence>